<reference evidence="2 3" key="1">
    <citation type="submission" date="2020-09" db="EMBL/GenBank/DDBJ databases">
        <authorList>
            <person name="Reed H.X."/>
            <person name="Ayers H."/>
            <person name="Chronis L."/>
            <person name="Gaertner R."/>
            <person name="Thompson D."/>
            <person name="Newey C."/>
            <person name="Breakwell D.P."/>
            <person name="Grose J.H."/>
        </authorList>
    </citation>
    <scope>NUCLEOTIDE SEQUENCE [LARGE SCALE GENOMIC DNA]</scope>
</reference>
<keyword evidence="1" id="KW-1133">Transmembrane helix</keyword>
<keyword evidence="1" id="KW-0812">Transmembrane</keyword>
<feature type="transmembrane region" description="Helical" evidence="1">
    <location>
        <begin position="6"/>
        <end position="23"/>
    </location>
</feature>
<dbReference type="EMBL" id="MW021756">
    <property type="protein sequence ID" value="QPX76439.1"/>
    <property type="molecule type" value="Genomic_DNA"/>
</dbReference>
<sequence length="26" mass="2825">MIIGAVLGMLLLFGGIPLTAYIMRLF</sequence>
<evidence type="ECO:0000256" key="1">
    <source>
        <dbReference type="SAM" id="Phobius"/>
    </source>
</evidence>
<evidence type="ECO:0000313" key="3">
    <source>
        <dbReference type="Proteomes" id="UP000595879"/>
    </source>
</evidence>
<organism evidence="2 3">
    <name type="scientific">Cronobacter phage vB_CsaM_SemperBestia</name>
    <dbReference type="NCBI Taxonomy" id="2777353"/>
    <lineage>
        <taxon>Viruses</taxon>
        <taxon>Duplodnaviria</taxon>
        <taxon>Heunggongvirae</taxon>
        <taxon>Uroviricota</taxon>
        <taxon>Caudoviricetes</taxon>
        <taxon>Pantevenvirales</taxon>
        <taxon>Straboviridae</taxon>
        <taxon>Pseudotevenvirus</taxon>
        <taxon>Pseudotevenvirus leb</taxon>
    </lineage>
</organism>
<dbReference type="Proteomes" id="UP000595879">
    <property type="component" value="Genome"/>
</dbReference>
<protein>
    <submittedName>
        <fullName evidence="2">Putative tripartite tricarboxylate transporter permease</fullName>
    </submittedName>
</protein>
<proteinExistence type="predicted"/>
<keyword evidence="1" id="KW-0472">Membrane</keyword>
<accession>A0A7T3TLK9</accession>
<name>A0A7T3TLK9_9CAUD</name>
<evidence type="ECO:0000313" key="2">
    <source>
        <dbReference type="EMBL" id="QPX76439.1"/>
    </source>
</evidence>